<protein>
    <submittedName>
        <fullName evidence="1">M4 family metallopeptidase</fullName>
    </submittedName>
</protein>
<evidence type="ECO:0000313" key="2">
    <source>
        <dbReference type="Proteomes" id="UP001637618"/>
    </source>
</evidence>
<proteinExistence type="predicted"/>
<reference evidence="1" key="1">
    <citation type="submission" date="2022-11" db="EMBL/GenBank/DDBJ databases">
        <title>Draft genome sequences of strains of Pseudomonas imrae sp. nov.</title>
        <authorList>
            <person name="Salva Serra F."/>
            <person name="Nimje P."/>
            <person name="Moore E.R.B."/>
            <person name="Marathe N.P."/>
        </authorList>
    </citation>
    <scope>NUCLEOTIDE SEQUENCE</scope>
    <source>
        <strain evidence="1">15FMM2</strain>
    </source>
</reference>
<keyword evidence="2" id="KW-1185">Reference proteome</keyword>
<organism evidence="1 2">
    <name type="scientific">Pseudomonas imrae</name>
    <dbReference type="NCBI Taxonomy" id="2992837"/>
    <lineage>
        <taxon>Bacteria</taxon>
        <taxon>Pseudomonadati</taxon>
        <taxon>Pseudomonadota</taxon>
        <taxon>Gammaproteobacteria</taxon>
        <taxon>Pseudomonadales</taxon>
        <taxon>Pseudomonadaceae</taxon>
        <taxon>Pseudomonas</taxon>
    </lineage>
</organism>
<comment type="caution">
    <text evidence="1">The sequence shown here is derived from an EMBL/GenBank/DDBJ whole genome shotgun (WGS) entry which is preliminary data.</text>
</comment>
<dbReference type="Proteomes" id="UP001637618">
    <property type="component" value="Unassembled WGS sequence"/>
</dbReference>
<evidence type="ECO:0000313" key="1">
    <source>
        <dbReference type="EMBL" id="MFO2480482.1"/>
    </source>
</evidence>
<dbReference type="EMBL" id="JAPEQY010000026">
    <property type="protein sequence ID" value="MFO2480482.1"/>
    <property type="molecule type" value="Genomic_DNA"/>
</dbReference>
<sequence length="358" mass="39442">MPSPRDYQGFIPPYILHRLIDHGSEWQRSRALHTLTHVRQLQAGISQPGQPPIAKSSKPGTLQRHIYDAQNLTQLPGTLVRSEEQRASGDPAVDEAYDALGATHDFFWTVYKRDSIDNRGFALAGTVHYGDGYENAFWNGAQMVFGDGDGEIFQRFTRALDVVAHELAHGIIESEAGLVYRNQSGALNESISDVFGVLTRQYVRKHTADQADWLIGADLLTDKVKGKALRSMSDPGTAYDDPLLGKDPQPAHMRDFIVTQDDNGGVHLNSGIPNRAFYLAAKALGGFAWEQAGQIWYDTLCDKRLDNDADFQGFAKLTVDNARQRFGSTQADSVQQAWAQVGIRLKGGTSDENPATPG</sequence>
<gene>
    <name evidence="1" type="ORF">OOJ96_24165</name>
</gene>
<name>A0ACC7PRM6_9PSED</name>
<accession>A0ACC7PRM6</accession>